<dbReference type="Proteomes" id="UP001202831">
    <property type="component" value="Unassembled WGS sequence"/>
</dbReference>
<dbReference type="RefSeq" id="WP_249249323.1">
    <property type="nucleotide sequence ID" value="NZ_JAKIKT010000004.1"/>
</dbReference>
<feature type="signal peptide" evidence="1">
    <location>
        <begin position="1"/>
        <end position="19"/>
    </location>
</feature>
<accession>A0ABT0N968</accession>
<sequence length="108" mass="11515">MKKLSGILAIYIISFSGTAWDGVKTGKVASVDVTGGTNYGFRVVLEGAPKLCGNGHGWAYINEPDSNYQTYVSVLLAAKMAGSTVTIYANQERNSGNGYCHIGYISVR</sequence>
<evidence type="ECO:0000313" key="2">
    <source>
        <dbReference type="EMBL" id="MCL2914650.1"/>
    </source>
</evidence>
<organism evidence="2 3">
    <name type="scientific">Shewanella corallii</name>
    <dbReference type="NCBI Taxonomy" id="560080"/>
    <lineage>
        <taxon>Bacteria</taxon>
        <taxon>Pseudomonadati</taxon>
        <taxon>Pseudomonadota</taxon>
        <taxon>Gammaproteobacteria</taxon>
        <taxon>Alteromonadales</taxon>
        <taxon>Shewanellaceae</taxon>
        <taxon>Shewanella</taxon>
    </lineage>
</organism>
<gene>
    <name evidence="2" type="ORF">L2725_12815</name>
</gene>
<keyword evidence="1" id="KW-0732">Signal</keyword>
<feature type="chain" id="PRO_5046741358" evidence="1">
    <location>
        <begin position="20"/>
        <end position="108"/>
    </location>
</feature>
<reference evidence="2 3" key="1">
    <citation type="submission" date="2022-01" db="EMBL/GenBank/DDBJ databases">
        <title>Whole genome-based taxonomy of the Shewanellaceae.</title>
        <authorList>
            <person name="Martin-Rodriguez A.J."/>
        </authorList>
    </citation>
    <scope>NUCLEOTIDE SEQUENCE [LARGE SCALE GENOMIC DNA]</scope>
    <source>
        <strain evidence="2 3">DSM 21332</strain>
    </source>
</reference>
<evidence type="ECO:0000256" key="1">
    <source>
        <dbReference type="SAM" id="SignalP"/>
    </source>
</evidence>
<keyword evidence="3" id="KW-1185">Reference proteome</keyword>
<protein>
    <submittedName>
        <fullName evidence="2">Uncharacterized protein</fullName>
    </submittedName>
</protein>
<comment type="caution">
    <text evidence="2">The sequence shown here is derived from an EMBL/GenBank/DDBJ whole genome shotgun (WGS) entry which is preliminary data.</text>
</comment>
<name>A0ABT0N968_9GAMM</name>
<evidence type="ECO:0000313" key="3">
    <source>
        <dbReference type="Proteomes" id="UP001202831"/>
    </source>
</evidence>
<dbReference type="EMBL" id="JAKIKT010000004">
    <property type="protein sequence ID" value="MCL2914650.1"/>
    <property type="molecule type" value="Genomic_DNA"/>
</dbReference>
<proteinExistence type="predicted"/>